<keyword evidence="2" id="KW-0378">Hydrolase</keyword>
<evidence type="ECO:0000256" key="2">
    <source>
        <dbReference type="ARBA" id="ARBA00022801"/>
    </source>
</evidence>
<dbReference type="OrthoDB" id="448448at2759"/>
<dbReference type="InterPro" id="IPR050628">
    <property type="entry name" value="SNF2_RAD54_helicase_TF"/>
</dbReference>
<dbReference type="InterPro" id="IPR049730">
    <property type="entry name" value="SNF2/RAD54-like_C"/>
</dbReference>
<dbReference type="STRING" id="1348612.A0A397IBW1"/>
<evidence type="ECO:0000256" key="1">
    <source>
        <dbReference type="ARBA" id="ARBA00022741"/>
    </source>
</evidence>
<comment type="caution">
    <text evidence="5">The sequence shown here is derived from an EMBL/GenBank/DDBJ whole genome shotgun (WGS) entry which is preliminary data.</text>
</comment>
<evidence type="ECO:0000259" key="4">
    <source>
        <dbReference type="Pfam" id="PF00271"/>
    </source>
</evidence>
<dbReference type="Pfam" id="PF00271">
    <property type="entry name" value="Helicase_C"/>
    <property type="match status" value="1"/>
</dbReference>
<dbReference type="CDD" id="cd18793">
    <property type="entry name" value="SF2_C_SNF"/>
    <property type="match status" value="1"/>
</dbReference>
<proteinExistence type="predicted"/>
<keyword evidence="1" id="KW-0547">Nucleotide-binding</keyword>
<dbReference type="InterPro" id="IPR001650">
    <property type="entry name" value="Helicase_C-like"/>
</dbReference>
<dbReference type="Proteomes" id="UP000266861">
    <property type="component" value="Unassembled WGS sequence"/>
</dbReference>
<accession>A0A397IBW1</accession>
<evidence type="ECO:0000313" key="5">
    <source>
        <dbReference type="EMBL" id="RHZ70834.1"/>
    </source>
</evidence>
<dbReference type="GO" id="GO:0005524">
    <property type="term" value="F:ATP binding"/>
    <property type="evidence" value="ECO:0007669"/>
    <property type="project" value="UniProtKB-KW"/>
</dbReference>
<dbReference type="AlphaFoldDB" id="A0A397IBW1"/>
<evidence type="ECO:0000313" key="6">
    <source>
        <dbReference type="Proteomes" id="UP000266861"/>
    </source>
</evidence>
<keyword evidence="3" id="KW-0067">ATP-binding</keyword>
<dbReference type="GO" id="GO:0008094">
    <property type="term" value="F:ATP-dependent activity, acting on DNA"/>
    <property type="evidence" value="ECO:0007669"/>
    <property type="project" value="TreeGrafter"/>
</dbReference>
<name>A0A397IBW1_9GLOM</name>
<sequence>MNAFKQNAKRTEMSDDNNIGFPSFINTLISPGQKSNTEGNEIQNCDGNDNVFANPQGGAFISSTKIDQLLKELAAGQQEEPGTKTIVFSQWTSMLNLIEDLLIDAGYKFSRYDDTMDTGVGLNLTKANRVIMLDPWWNLSVEDQVVDRVHRIGQFN</sequence>
<organism evidence="5 6">
    <name type="scientific">Diversispora epigaea</name>
    <dbReference type="NCBI Taxonomy" id="1348612"/>
    <lineage>
        <taxon>Eukaryota</taxon>
        <taxon>Fungi</taxon>
        <taxon>Fungi incertae sedis</taxon>
        <taxon>Mucoromycota</taxon>
        <taxon>Glomeromycotina</taxon>
        <taxon>Glomeromycetes</taxon>
        <taxon>Diversisporales</taxon>
        <taxon>Diversisporaceae</taxon>
        <taxon>Diversispora</taxon>
    </lineage>
</organism>
<protein>
    <recommendedName>
        <fullName evidence="4">Helicase C-terminal domain-containing protein</fullName>
    </recommendedName>
</protein>
<dbReference type="GO" id="GO:0006281">
    <property type="term" value="P:DNA repair"/>
    <property type="evidence" value="ECO:0007669"/>
    <property type="project" value="TreeGrafter"/>
</dbReference>
<dbReference type="EMBL" id="PQFF01000243">
    <property type="protein sequence ID" value="RHZ70834.1"/>
    <property type="molecule type" value="Genomic_DNA"/>
</dbReference>
<evidence type="ECO:0000256" key="3">
    <source>
        <dbReference type="ARBA" id="ARBA00022840"/>
    </source>
</evidence>
<dbReference type="GO" id="GO:0005634">
    <property type="term" value="C:nucleus"/>
    <property type="evidence" value="ECO:0007669"/>
    <property type="project" value="TreeGrafter"/>
</dbReference>
<dbReference type="SUPFAM" id="SSF52540">
    <property type="entry name" value="P-loop containing nucleoside triphosphate hydrolases"/>
    <property type="match status" value="1"/>
</dbReference>
<dbReference type="Gene3D" id="3.40.50.300">
    <property type="entry name" value="P-loop containing nucleotide triphosphate hydrolases"/>
    <property type="match status" value="2"/>
</dbReference>
<reference evidence="5 6" key="1">
    <citation type="submission" date="2018-08" db="EMBL/GenBank/DDBJ databases">
        <title>Genome and evolution of the arbuscular mycorrhizal fungus Diversispora epigaea (formerly Glomus versiforme) and its bacterial endosymbionts.</title>
        <authorList>
            <person name="Sun X."/>
            <person name="Fei Z."/>
            <person name="Harrison M."/>
        </authorList>
    </citation>
    <scope>NUCLEOTIDE SEQUENCE [LARGE SCALE GENOMIC DNA]</scope>
    <source>
        <strain evidence="5 6">IT104</strain>
    </source>
</reference>
<dbReference type="InterPro" id="IPR027417">
    <property type="entry name" value="P-loop_NTPase"/>
</dbReference>
<dbReference type="PANTHER" id="PTHR45626">
    <property type="entry name" value="TRANSCRIPTION TERMINATION FACTOR 2-RELATED"/>
    <property type="match status" value="1"/>
</dbReference>
<keyword evidence="6" id="KW-1185">Reference proteome</keyword>
<dbReference type="GO" id="GO:0016787">
    <property type="term" value="F:hydrolase activity"/>
    <property type="evidence" value="ECO:0007669"/>
    <property type="project" value="UniProtKB-KW"/>
</dbReference>
<dbReference type="PANTHER" id="PTHR45626:SF22">
    <property type="entry name" value="DNA REPAIR PROTEIN RAD5"/>
    <property type="match status" value="1"/>
</dbReference>
<gene>
    <name evidence="5" type="ORF">Glove_266g2</name>
</gene>
<feature type="domain" description="Helicase C-terminal" evidence="4">
    <location>
        <begin position="119"/>
        <end position="153"/>
    </location>
</feature>